<reference evidence="1 2" key="1">
    <citation type="journal article" date="2022" name="Hortic Res">
        <title>A haplotype resolved chromosomal level avocado genome allows analysis of novel avocado genes.</title>
        <authorList>
            <person name="Nath O."/>
            <person name="Fletcher S.J."/>
            <person name="Hayward A."/>
            <person name="Shaw L.M."/>
            <person name="Masouleh A.K."/>
            <person name="Furtado A."/>
            <person name="Henry R.J."/>
            <person name="Mitter N."/>
        </authorList>
    </citation>
    <scope>NUCLEOTIDE SEQUENCE [LARGE SCALE GENOMIC DNA]</scope>
    <source>
        <strain evidence="2">cv. Hass</strain>
    </source>
</reference>
<proteinExistence type="predicted"/>
<keyword evidence="2" id="KW-1185">Reference proteome</keyword>
<accession>A0ACC2LWA5</accession>
<dbReference type="Proteomes" id="UP001234297">
    <property type="component" value="Chromosome 3"/>
</dbReference>
<evidence type="ECO:0000313" key="1">
    <source>
        <dbReference type="EMBL" id="KAJ8637202.1"/>
    </source>
</evidence>
<comment type="caution">
    <text evidence="1">The sequence shown here is derived from an EMBL/GenBank/DDBJ whole genome shotgun (WGS) entry which is preliminary data.</text>
</comment>
<protein>
    <submittedName>
        <fullName evidence="1">Uncharacterized protein</fullName>
    </submittedName>
</protein>
<name>A0ACC2LWA5_PERAE</name>
<organism evidence="1 2">
    <name type="scientific">Persea americana</name>
    <name type="common">Avocado</name>
    <dbReference type="NCBI Taxonomy" id="3435"/>
    <lineage>
        <taxon>Eukaryota</taxon>
        <taxon>Viridiplantae</taxon>
        <taxon>Streptophyta</taxon>
        <taxon>Embryophyta</taxon>
        <taxon>Tracheophyta</taxon>
        <taxon>Spermatophyta</taxon>
        <taxon>Magnoliopsida</taxon>
        <taxon>Magnoliidae</taxon>
        <taxon>Laurales</taxon>
        <taxon>Lauraceae</taxon>
        <taxon>Persea</taxon>
    </lineage>
</organism>
<sequence>MLDCLTSTLNTNQDVRSFAEASLQQASLQPGFGVALSKIVVNKEFPVGLRQLAAVLLKQFIKQHWQEDEESFIQPVVSIEEKVAVRNLLLLALDDPHGKICTAVGMAIASIAHYDWLEDWPNLLPLLLKLINDQTNMNGVRGALKCLALISDDLDDKLVPQLVPVLFPCLYTIISSPHIYDGPLRMKALSIVYSCTSVLGSMSGVYKSETRGLMMPMIKSWMEQFSVILQPPVQPEDPDDWGIRMEVLKCLIQFVQNFPSLTEAEFSLILAPLWQTFLSCLKVYESASVQAVDDPYSGRVDSDGSERSLESFAVQLFEFLLTMVGNPKLVNAIGRNCNELVYYTIPFLQMTEEQVHTWSLDANQYVADEDEVTCSCRISGLLLLEELGNAYGSDGIDAIVGAVEKRFSESCQMKVAGSTDWWRLREAAIFALSSISEEQVLEEDKFQLQNLLQRILNEDIATGVHEYPFLRARAFSAVAKFLLLIDQQVRDHFLYVAINAITLDFPPPVKVGACRAISNLLPESNQGMREPEIIGLLTSLIDLLKQASDETLHLVLETLQAAVKAGHDALTSIEPIISPALLNLWAENVSDPFISIDIVEVLEAIKSAPGCMWPLVSRILPSIGPILEKPQQQPIGLVAGSLDLLTMLLKSAPVDMVKALFDVCFDPVVRLVLQSDDHSEMQNATECLAAFVLGGKEELLAWRGDSGLTMKSLLNAASRLLDPNLESSGSLFVGTYILQLILHLPSQMAQHIQELVAALVRRMQSCQISGLKSSLLLILARLVHLSAPHVEQFIDLLISVPAEGHENSLAYVMSEWTKHQGEIQGVYRIKVTTTALALLLSSRRAELANIYVQGHLIKTTAGIVTRSKAKFAPDQWTLMPLPAKILALLADMVIEIQEQHLDEDVEDDEDGDWEIVQDGDSSSREDALFSIRSQNARPTIEHLDAMAKVLNESQDDDYEDDILKYDPINKIHLARYIADFLERFAYTDRTLFDLLCQNLTLAQQNAIQTVLKR</sequence>
<evidence type="ECO:0000313" key="2">
    <source>
        <dbReference type="Proteomes" id="UP001234297"/>
    </source>
</evidence>
<gene>
    <name evidence="1" type="ORF">MRB53_011469</name>
</gene>
<dbReference type="EMBL" id="CM056811">
    <property type="protein sequence ID" value="KAJ8637202.1"/>
    <property type="molecule type" value="Genomic_DNA"/>
</dbReference>